<gene>
    <name evidence="5" type="ORF">OL234_08290</name>
</gene>
<dbReference type="InterPro" id="IPR040532">
    <property type="entry name" value="MapZ_C2"/>
</dbReference>
<keyword evidence="5" id="KW-0132">Cell division</keyword>
<dbReference type="AlphaFoldDB" id="A0AAF0CU92"/>
<feature type="transmembrane region" description="Helical" evidence="2">
    <location>
        <begin position="172"/>
        <end position="190"/>
    </location>
</feature>
<sequence>MSRGVKCPNCGHIVTAEEKVCPNCDIFQPGAEEINAALVLKKDRKSQQKAKNDSKESNSKKEKVEVASTDTKATANTALIADEVASSSPSQQEETLPSSDQEVSTEAKEEATSADKKAAMVAGIGAAASAAGMKTTSSKKEDISQSELKTESKLPEKDSPEPPKKSKNVKKTLGVIALLALLMGGGYYGVTKYQENQVIEAQKSHDKMLTKLTSDVDNLFLDKRKLFLNDSFTPKQLASLKKEVKSLGKEDDTQKNLLTATLDEVEEVFDRQKEVNELFEEPVIKGDKVLEDVALSSEKPRLPKMIEQPKDPLDETINLAIGVANKQVETSGKVQKEIDALFDQEGNLKEEVTKKELSAVQKKLSTAINPTLKKQLAEKLAKVDNELQEKAAKKAAVEKEKAAKKANARKEKAEKEKVEKEKAAKEAVAKKAKVEKEKMAKEAAAKKAEAEKEKVAKEASDKQINAEKENATKEDESKDSEIASPQIEEQQLVEETAEQAELEQQILDEQQQKEALDEQYDAEETAKQTEIEAEVAKQAEEAANREQEAAKNIEGDWSWAPGIQEKVINECLSRGYMTEGGYELRQREIVNGEAYYDLYATNTDSPLLRKRNPKDVPIYLVTINAKTGWFKGDGGPNA</sequence>
<feature type="region of interest" description="Disordered" evidence="1">
    <location>
        <begin position="42"/>
        <end position="116"/>
    </location>
</feature>
<dbReference type="InterPro" id="IPR041295">
    <property type="entry name" value="MapZ_EC1"/>
</dbReference>
<proteinExistence type="predicted"/>
<name>A0AAF0CU92_9ENTE</name>
<protein>
    <submittedName>
        <fullName evidence="5">Cell division site-positioning protein MapZ family protein</fullName>
    </submittedName>
</protein>
<dbReference type="Proteomes" id="UP001179647">
    <property type="component" value="Chromosome"/>
</dbReference>
<dbReference type="Pfam" id="PF18708">
    <property type="entry name" value="MapZ_C2"/>
    <property type="match status" value="1"/>
</dbReference>
<feature type="domain" description="MapZ extracellular C-terminal" evidence="4">
    <location>
        <begin position="544"/>
        <end position="632"/>
    </location>
</feature>
<feature type="compositionally biased region" description="Basic and acidic residues" evidence="1">
    <location>
        <begin position="50"/>
        <end position="65"/>
    </location>
</feature>
<keyword evidence="2" id="KW-1133">Transmembrane helix</keyword>
<evidence type="ECO:0000256" key="1">
    <source>
        <dbReference type="SAM" id="MobiDB-lite"/>
    </source>
</evidence>
<dbReference type="EMBL" id="CP110232">
    <property type="protein sequence ID" value="WEG72964.1"/>
    <property type="molecule type" value="Genomic_DNA"/>
</dbReference>
<dbReference type="Pfam" id="PF18041">
    <property type="entry name" value="MapZ_EC1"/>
    <property type="match status" value="1"/>
</dbReference>
<reference evidence="5" key="1">
    <citation type="submission" date="2022-10" db="EMBL/GenBank/DDBJ databases">
        <title>Vagococcus sp. isolated from poultry meat.</title>
        <authorList>
            <person name="Johansson P."/>
            <person name="Bjorkroth J."/>
        </authorList>
    </citation>
    <scope>NUCLEOTIDE SEQUENCE</scope>
    <source>
        <strain evidence="5">STAA11</strain>
    </source>
</reference>
<dbReference type="KEGG" id="vie:OL234_08290"/>
<feature type="compositionally biased region" description="Basic and acidic residues" evidence="1">
    <location>
        <begin position="138"/>
        <end position="164"/>
    </location>
</feature>
<dbReference type="GO" id="GO:0051301">
    <property type="term" value="P:cell division"/>
    <property type="evidence" value="ECO:0007669"/>
    <property type="project" value="UniProtKB-KW"/>
</dbReference>
<keyword evidence="5" id="KW-0131">Cell cycle</keyword>
<feature type="region of interest" description="Disordered" evidence="1">
    <location>
        <begin position="128"/>
        <end position="167"/>
    </location>
</feature>
<feature type="compositionally biased region" description="Basic and acidic residues" evidence="1">
    <location>
        <begin position="394"/>
        <end position="481"/>
    </location>
</feature>
<keyword evidence="6" id="KW-1185">Reference proteome</keyword>
<dbReference type="RefSeq" id="WP_275468767.1">
    <property type="nucleotide sequence ID" value="NZ_CP110232.1"/>
</dbReference>
<feature type="region of interest" description="Disordered" evidence="1">
    <location>
        <begin position="394"/>
        <end position="528"/>
    </location>
</feature>
<evidence type="ECO:0000259" key="3">
    <source>
        <dbReference type="Pfam" id="PF18041"/>
    </source>
</evidence>
<feature type="compositionally biased region" description="Polar residues" evidence="1">
    <location>
        <begin position="85"/>
        <end position="104"/>
    </location>
</feature>
<evidence type="ECO:0000259" key="4">
    <source>
        <dbReference type="Pfam" id="PF18708"/>
    </source>
</evidence>
<feature type="domain" description="MapZ extracellular" evidence="3">
    <location>
        <begin position="194"/>
        <end position="321"/>
    </location>
</feature>
<feature type="compositionally biased region" description="Basic and acidic residues" evidence="1">
    <location>
        <begin position="105"/>
        <end position="116"/>
    </location>
</feature>
<evidence type="ECO:0000313" key="6">
    <source>
        <dbReference type="Proteomes" id="UP001179647"/>
    </source>
</evidence>
<evidence type="ECO:0000313" key="5">
    <source>
        <dbReference type="EMBL" id="WEG72964.1"/>
    </source>
</evidence>
<evidence type="ECO:0000256" key="2">
    <source>
        <dbReference type="SAM" id="Phobius"/>
    </source>
</evidence>
<organism evidence="5 6">
    <name type="scientific">Vagococcus intermedius</name>
    <dbReference type="NCBI Taxonomy" id="2991418"/>
    <lineage>
        <taxon>Bacteria</taxon>
        <taxon>Bacillati</taxon>
        <taxon>Bacillota</taxon>
        <taxon>Bacilli</taxon>
        <taxon>Lactobacillales</taxon>
        <taxon>Enterococcaceae</taxon>
        <taxon>Vagococcus</taxon>
    </lineage>
</organism>
<keyword evidence="2" id="KW-0472">Membrane</keyword>
<feature type="compositionally biased region" description="Acidic residues" evidence="1">
    <location>
        <begin position="491"/>
        <end position="501"/>
    </location>
</feature>
<keyword evidence="2" id="KW-0812">Transmembrane</keyword>
<accession>A0AAF0CU92</accession>